<dbReference type="Pfam" id="PF11335">
    <property type="entry name" value="DUF3137"/>
    <property type="match status" value="1"/>
</dbReference>
<keyword evidence="1" id="KW-0812">Transmembrane</keyword>
<organism evidence="2">
    <name type="scientific">Campylobacter ureolyticus</name>
    <dbReference type="NCBI Taxonomy" id="827"/>
    <lineage>
        <taxon>Bacteria</taxon>
        <taxon>Pseudomonadati</taxon>
        <taxon>Campylobacterota</taxon>
        <taxon>Epsilonproteobacteria</taxon>
        <taxon>Campylobacterales</taxon>
        <taxon>Campylobacteraceae</taxon>
        <taxon>Campylobacter</taxon>
    </lineage>
</organism>
<sequence>MAKALNLLELERHRKNTLNKLKNRDIKAVFYVLLILITPFVICILMGYRSYLEFNLNTIAIIVLAFIIYYYACYYQNREIYIFEEIKKYKISFKTIYVKNFIEKQGFKYLGYKKPNKFDRVLLQSSGFFNLSQISYLDDTIEGEKFGTKFKFFEIFMCEDGNFNFGGVFFVADFSKEINSQTTIISKKIINFKSYNILMDNALFNDKFKVFSDNPINAMYILTPLFLEKITNLTKNFVDNIKINFKNSKIYIHIEGKYDHFEPDIYKSAITNNPAKNILDEINALLDIVEILVLNSKIYKV</sequence>
<proteinExistence type="predicted"/>
<dbReference type="EMBL" id="CACRSK010000003">
    <property type="protein sequence ID" value="VYS94409.1"/>
    <property type="molecule type" value="Genomic_DNA"/>
</dbReference>
<feature type="transmembrane region" description="Helical" evidence="1">
    <location>
        <begin position="28"/>
        <end position="48"/>
    </location>
</feature>
<keyword evidence="1" id="KW-1133">Transmembrane helix</keyword>
<protein>
    <recommendedName>
        <fullName evidence="3">Galanin</fullName>
    </recommendedName>
</protein>
<dbReference type="InterPro" id="IPR021484">
    <property type="entry name" value="DUF3137"/>
</dbReference>
<keyword evidence="1" id="KW-0472">Membrane</keyword>
<dbReference type="AlphaFoldDB" id="A0A6N2SMU3"/>
<evidence type="ECO:0000256" key="1">
    <source>
        <dbReference type="SAM" id="Phobius"/>
    </source>
</evidence>
<feature type="transmembrane region" description="Helical" evidence="1">
    <location>
        <begin position="54"/>
        <end position="72"/>
    </location>
</feature>
<reference evidence="2" key="1">
    <citation type="submission" date="2019-11" db="EMBL/GenBank/DDBJ databases">
        <authorList>
            <person name="Feng L."/>
        </authorList>
    </citation>
    <scope>NUCLEOTIDE SEQUENCE</scope>
    <source>
        <strain evidence="2">CUreolyticusLFYP111</strain>
    </source>
</reference>
<name>A0A6N2SMU3_9BACT</name>
<evidence type="ECO:0000313" key="2">
    <source>
        <dbReference type="EMBL" id="VYS94409.1"/>
    </source>
</evidence>
<evidence type="ECO:0008006" key="3">
    <source>
        <dbReference type="Google" id="ProtNLM"/>
    </source>
</evidence>
<accession>A0A6N2SMU3</accession>
<gene>
    <name evidence="2" type="ORF">CULFYP111_00962</name>
</gene>